<dbReference type="PANTHER" id="PTHR46313">
    <property type="match status" value="1"/>
</dbReference>
<accession>A0A6J4KH59</accession>
<dbReference type="InterPro" id="IPR036188">
    <property type="entry name" value="FAD/NAD-bd_sf"/>
</dbReference>
<dbReference type="SUPFAM" id="SSF51905">
    <property type="entry name" value="FAD/NAD(P)-binding domain"/>
    <property type="match status" value="1"/>
</dbReference>
<sequence>MSEQETDIIVIGSGIGGLSCAALSARYGFEVTVCESHSIAGGAAHGFERNGFKFDSGPSLFSGLSYSPSANPLRQVLDAIGEKLPCITYDTWGCCLPEGDFDTSVGPVQFCEVLQRLRGDKAVAEWLKLQRVIEPLASAAVAMSPAALRFDLGAAITVGQFVPSLVQHTANIVKLTGPFSRIMDGVVFDPFARNWLNLLCFLLSGLPADSTSAAEVAFMFADWYRPGVVLDYPVGGSGAIVQSLVRGLQRYGGQMMLNAHVEQVLVEGKRAVGVRLRGGKLLRARRAVVSNASVWDTLKLLPFGVPKRFRASRAATPECDSFMHLHLGIEAQGLQPNLACHYIVVNDWDKGVTAPQNVVLISIPSVLDPSLAPPGKHVIHVYTPGNEPYDLWRGMDRQSEEYASLKRLRAEVMWQALERIIPDVRSRCEVTLVGTPLTHERFLRRHRGSYGPAIRAGVGLFPGPGTPLPGLLCCGDSTFPGIGLPAVAASGMIAANTLASVKKQMEMLQDIGCIT</sequence>
<dbReference type="InterPro" id="IPR045892">
    <property type="entry name" value="CrtISO-like"/>
</dbReference>
<dbReference type="InterPro" id="IPR002937">
    <property type="entry name" value="Amino_oxidase"/>
</dbReference>
<dbReference type="Pfam" id="PF01593">
    <property type="entry name" value="Amino_oxidase"/>
    <property type="match status" value="1"/>
</dbReference>
<name>A0A6J4KH59_9CYAN</name>
<dbReference type="EMBL" id="CADCTM010000916">
    <property type="protein sequence ID" value="CAA9304908.1"/>
    <property type="molecule type" value="Genomic_DNA"/>
</dbReference>
<dbReference type="GO" id="GO:0016116">
    <property type="term" value="P:carotenoid metabolic process"/>
    <property type="evidence" value="ECO:0007669"/>
    <property type="project" value="InterPro"/>
</dbReference>
<dbReference type="Gene3D" id="3.50.50.60">
    <property type="entry name" value="FAD/NAD(P)-binding domain"/>
    <property type="match status" value="2"/>
</dbReference>
<dbReference type="PANTHER" id="PTHR46313:SF1">
    <property type="entry name" value="FAD_NAD(P)-BINDING OXIDOREDUCTASE FAMILY PROTEIN"/>
    <property type="match status" value="1"/>
</dbReference>
<gene>
    <name evidence="2" type="ORF">AVDCRST_MAG92-5397</name>
</gene>
<evidence type="ECO:0000259" key="1">
    <source>
        <dbReference type="Pfam" id="PF01593"/>
    </source>
</evidence>
<dbReference type="AlphaFoldDB" id="A0A6J4KH59"/>
<proteinExistence type="predicted"/>
<feature type="domain" description="Amine oxidase" evidence="1">
    <location>
        <begin position="188"/>
        <end position="497"/>
    </location>
</feature>
<dbReference type="Pfam" id="PF13450">
    <property type="entry name" value="NAD_binding_8"/>
    <property type="match status" value="1"/>
</dbReference>
<reference evidence="2" key="1">
    <citation type="submission" date="2020-02" db="EMBL/GenBank/DDBJ databases">
        <authorList>
            <person name="Meier V. D."/>
        </authorList>
    </citation>
    <scope>NUCLEOTIDE SEQUENCE</scope>
    <source>
        <strain evidence="2">AVDCRST_MAG92</strain>
    </source>
</reference>
<protein>
    <submittedName>
        <fullName evidence="2">Phytoene dehydrogenase and related proteins</fullName>
    </submittedName>
</protein>
<organism evidence="2">
    <name type="scientific">uncultured Coleofasciculus sp</name>
    <dbReference type="NCBI Taxonomy" id="1267456"/>
    <lineage>
        <taxon>Bacteria</taxon>
        <taxon>Bacillati</taxon>
        <taxon>Cyanobacteriota</taxon>
        <taxon>Cyanophyceae</taxon>
        <taxon>Coleofasciculales</taxon>
        <taxon>Coleofasciculaceae</taxon>
        <taxon>Coleofasciculus</taxon>
        <taxon>environmental samples</taxon>
    </lineage>
</organism>
<evidence type="ECO:0000313" key="2">
    <source>
        <dbReference type="EMBL" id="CAA9304908.1"/>
    </source>
</evidence>
<dbReference type="GO" id="GO:0016491">
    <property type="term" value="F:oxidoreductase activity"/>
    <property type="evidence" value="ECO:0007669"/>
    <property type="project" value="InterPro"/>
</dbReference>